<comment type="caution">
    <text evidence="2">The sequence shown here is derived from an EMBL/GenBank/DDBJ whole genome shotgun (WGS) entry which is preliminary data.</text>
</comment>
<dbReference type="Proteomes" id="UP000604046">
    <property type="component" value="Unassembled WGS sequence"/>
</dbReference>
<gene>
    <name evidence="2" type="primary">ML5</name>
    <name evidence="2" type="ORF">SNAT2548_LOCUS33153</name>
</gene>
<dbReference type="InterPro" id="IPR035979">
    <property type="entry name" value="RBD_domain_sf"/>
</dbReference>
<proteinExistence type="predicted"/>
<dbReference type="Pfam" id="PF04059">
    <property type="entry name" value="RRM_2"/>
    <property type="match status" value="1"/>
</dbReference>
<dbReference type="InterPro" id="IPR007201">
    <property type="entry name" value="Mei2-like_Rrm_C"/>
</dbReference>
<dbReference type="EMBL" id="CAJNDS010002743">
    <property type="protein sequence ID" value="CAE7581141.1"/>
    <property type="molecule type" value="Genomic_DNA"/>
</dbReference>
<reference evidence="2" key="1">
    <citation type="submission" date="2021-02" db="EMBL/GenBank/DDBJ databases">
        <authorList>
            <person name="Dougan E. K."/>
            <person name="Rhodes N."/>
            <person name="Thang M."/>
            <person name="Chan C."/>
        </authorList>
    </citation>
    <scope>NUCLEOTIDE SEQUENCE</scope>
</reference>
<keyword evidence="3" id="KW-1185">Reference proteome</keyword>
<dbReference type="AlphaFoldDB" id="A0A812UVB2"/>
<protein>
    <submittedName>
        <fullName evidence="2">ML5 protein</fullName>
    </submittedName>
</protein>
<evidence type="ECO:0000313" key="3">
    <source>
        <dbReference type="Proteomes" id="UP000604046"/>
    </source>
</evidence>
<feature type="domain" description="Mei2-like C-terminal RNA recognition motif" evidence="1">
    <location>
        <begin position="1"/>
        <end position="88"/>
    </location>
</feature>
<dbReference type="OrthoDB" id="417481at2759"/>
<name>A0A812UVB2_9DINO</name>
<sequence length="126" mass="14390">MMRNLPNKYTQRMLLLEVNHAGFLGAFDFFYLPIDTETGANRGYAFLNFLDPALAWMFRLMYEGRKMSRFNSSKVITVVPATLQGFEANYMHYAFSRVSRGDPAARPLFLRAAMAWSESDGRVLSG</sequence>
<evidence type="ECO:0000259" key="1">
    <source>
        <dbReference type="Pfam" id="PF04059"/>
    </source>
</evidence>
<accession>A0A812UVB2</accession>
<dbReference type="GO" id="GO:0003676">
    <property type="term" value="F:nucleic acid binding"/>
    <property type="evidence" value="ECO:0007669"/>
    <property type="project" value="InterPro"/>
</dbReference>
<organism evidence="2 3">
    <name type="scientific">Symbiodinium natans</name>
    <dbReference type="NCBI Taxonomy" id="878477"/>
    <lineage>
        <taxon>Eukaryota</taxon>
        <taxon>Sar</taxon>
        <taxon>Alveolata</taxon>
        <taxon>Dinophyceae</taxon>
        <taxon>Suessiales</taxon>
        <taxon>Symbiodiniaceae</taxon>
        <taxon>Symbiodinium</taxon>
    </lineage>
</organism>
<dbReference type="SUPFAM" id="SSF54928">
    <property type="entry name" value="RNA-binding domain, RBD"/>
    <property type="match status" value="1"/>
</dbReference>
<evidence type="ECO:0000313" key="2">
    <source>
        <dbReference type="EMBL" id="CAE7581141.1"/>
    </source>
</evidence>